<dbReference type="EMBL" id="CM008977">
    <property type="protein sequence ID" value="PNW72135.1"/>
    <property type="molecule type" value="Genomic_DNA"/>
</dbReference>
<reference evidence="2 3" key="1">
    <citation type="journal article" date="2007" name="Science">
        <title>The Chlamydomonas genome reveals the evolution of key animal and plant functions.</title>
        <authorList>
            <person name="Merchant S.S."/>
            <person name="Prochnik S.E."/>
            <person name="Vallon O."/>
            <person name="Harris E.H."/>
            <person name="Karpowicz S.J."/>
            <person name="Witman G.B."/>
            <person name="Terry A."/>
            <person name="Salamov A."/>
            <person name="Fritz-Laylin L.K."/>
            <person name="Marechal-Drouard L."/>
            <person name="Marshall W.F."/>
            <person name="Qu L.H."/>
            <person name="Nelson D.R."/>
            <person name="Sanderfoot A.A."/>
            <person name="Spalding M.H."/>
            <person name="Kapitonov V.V."/>
            <person name="Ren Q."/>
            <person name="Ferris P."/>
            <person name="Lindquist E."/>
            <person name="Shapiro H."/>
            <person name="Lucas S.M."/>
            <person name="Grimwood J."/>
            <person name="Schmutz J."/>
            <person name="Cardol P."/>
            <person name="Cerutti H."/>
            <person name="Chanfreau G."/>
            <person name="Chen C.L."/>
            <person name="Cognat V."/>
            <person name="Croft M.T."/>
            <person name="Dent R."/>
            <person name="Dutcher S."/>
            <person name="Fernandez E."/>
            <person name="Fukuzawa H."/>
            <person name="Gonzalez-Ballester D."/>
            <person name="Gonzalez-Halphen D."/>
            <person name="Hallmann A."/>
            <person name="Hanikenne M."/>
            <person name="Hippler M."/>
            <person name="Inwood W."/>
            <person name="Jabbari K."/>
            <person name="Kalanon M."/>
            <person name="Kuras R."/>
            <person name="Lefebvre P.A."/>
            <person name="Lemaire S.D."/>
            <person name="Lobanov A.V."/>
            <person name="Lohr M."/>
            <person name="Manuell A."/>
            <person name="Meier I."/>
            <person name="Mets L."/>
            <person name="Mittag M."/>
            <person name="Mittelmeier T."/>
            <person name="Moroney J.V."/>
            <person name="Moseley J."/>
            <person name="Napoli C."/>
            <person name="Nedelcu A.M."/>
            <person name="Niyogi K."/>
            <person name="Novoselov S.V."/>
            <person name="Paulsen I.T."/>
            <person name="Pazour G."/>
            <person name="Purton S."/>
            <person name="Ral J.P."/>
            <person name="Riano-Pachon D.M."/>
            <person name="Riekhof W."/>
            <person name="Rymarquis L."/>
            <person name="Schroda M."/>
            <person name="Stern D."/>
            <person name="Umen J."/>
            <person name="Willows R."/>
            <person name="Wilson N."/>
            <person name="Zimmer S.L."/>
            <person name="Allmer J."/>
            <person name="Balk J."/>
            <person name="Bisova K."/>
            <person name="Chen C.J."/>
            <person name="Elias M."/>
            <person name="Gendler K."/>
            <person name="Hauser C."/>
            <person name="Lamb M.R."/>
            <person name="Ledford H."/>
            <person name="Long J.C."/>
            <person name="Minagawa J."/>
            <person name="Page M.D."/>
            <person name="Pan J."/>
            <person name="Pootakham W."/>
            <person name="Roje S."/>
            <person name="Rose A."/>
            <person name="Stahlberg E."/>
            <person name="Terauchi A.M."/>
            <person name="Yang P."/>
            <person name="Ball S."/>
            <person name="Bowler C."/>
            <person name="Dieckmann C.L."/>
            <person name="Gladyshev V.N."/>
            <person name="Green P."/>
            <person name="Jorgensen R."/>
            <person name="Mayfield S."/>
            <person name="Mueller-Roeber B."/>
            <person name="Rajamani S."/>
            <person name="Sayre R.T."/>
            <person name="Brokstein P."/>
            <person name="Dubchak I."/>
            <person name="Goodstein D."/>
            <person name="Hornick L."/>
            <person name="Huang Y.W."/>
            <person name="Jhaveri J."/>
            <person name="Luo Y."/>
            <person name="Martinez D."/>
            <person name="Ngau W.C."/>
            <person name="Otillar B."/>
            <person name="Poliakov A."/>
            <person name="Porter A."/>
            <person name="Szajkowski L."/>
            <person name="Werner G."/>
            <person name="Zhou K."/>
            <person name="Grigoriev I.V."/>
            <person name="Rokhsar D.S."/>
            <person name="Grossman A.R."/>
        </authorList>
    </citation>
    <scope>NUCLEOTIDE SEQUENCE [LARGE SCALE GENOMIC DNA]</scope>
    <source>
        <strain evidence="3">CC-503</strain>
    </source>
</reference>
<gene>
    <name evidence="2" type="ORF">CHLRE_16g681100v5</name>
</gene>
<evidence type="ECO:0000313" key="2">
    <source>
        <dbReference type="EMBL" id="PNW72135.1"/>
    </source>
</evidence>
<feature type="compositionally biased region" description="Low complexity" evidence="1">
    <location>
        <begin position="419"/>
        <end position="430"/>
    </location>
</feature>
<feature type="region of interest" description="Disordered" evidence="1">
    <location>
        <begin position="204"/>
        <end position="274"/>
    </location>
</feature>
<dbReference type="InParanoid" id="A0A2K3CV36"/>
<feature type="region of interest" description="Disordered" evidence="1">
    <location>
        <begin position="838"/>
        <end position="902"/>
    </location>
</feature>
<evidence type="ECO:0000313" key="3">
    <source>
        <dbReference type="Proteomes" id="UP000006906"/>
    </source>
</evidence>
<feature type="compositionally biased region" description="Pro residues" evidence="1">
    <location>
        <begin position="206"/>
        <end position="218"/>
    </location>
</feature>
<organism evidence="2 3">
    <name type="scientific">Chlamydomonas reinhardtii</name>
    <name type="common">Chlamydomonas smithii</name>
    <dbReference type="NCBI Taxonomy" id="3055"/>
    <lineage>
        <taxon>Eukaryota</taxon>
        <taxon>Viridiplantae</taxon>
        <taxon>Chlorophyta</taxon>
        <taxon>core chlorophytes</taxon>
        <taxon>Chlorophyceae</taxon>
        <taxon>CS clade</taxon>
        <taxon>Chlamydomonadales</taxon>
        <taxon>Chlamydomonadaceae</taxon>
        <taxon>Chlamydomonas</taxon>
    </lineage>
</organism>
<feature type="compositionally biased region" description="Gly residues" evidence="1">
    <location>
        <begin position="865"/>
        <end position="874"/>
    </location>
</feature>
<dbReference type="KEGG" id="cre:CHLRE_16g681100v5"/>
<dbReference type="InterPro" id="IPR053361">
    <property type="entry name" value="Vulval_dev_neg_regulator"/>
</dbReference>
<feature type="compositionally biased region" description="Low complexity" evidence="1">
    <location>
        <begin position="219"/>
        <end position="260"/>
    </location>
</feature>
<feature type="compositionally biased region" description="Basic and acidic residues" evidence="1">
    <location>
        <begin position="838"/>
        <end position="859"/>
    </location>
</feature>
<dbReference type="Proteomes" id="UP000006906">
    <property type="component" value="Chromosome 16"/>
</dbReference>
<name>A0A2K3CV36_CHLRE</name>
<feature type="region of interest" description="Disordered" evidence="1">
    <location>
        <begin position="363"/>
        <end position="472"/>
    </location>
</feature>
<dbReference type="PANTHER" id="PTHR48233">
    <property type="entry name" value="MUCIN 4B, ISOFORM B-RELATED"/>
    <property type="match status" value="1"/>
</dbReference>
<dbReference type="GeneID" id="66056711"/>
<feature type="region of interest" description="Disordered" evidence="1">
    <location>
        <begin position="689"/>
        <end position="708"/>
    </location>
</feature>
<evidence type="ECO:0000256" key="1">
    <source>
        <dbReference type="SAM" id="MobiDB-lite"/>
    </source>
</evidence>
<keyword evidence="3" id="KW-1185">Reference proteome</keyword>
<dbReference type="AlphaFoldDB" id="A0A2K3CV36"/>
<dbReference type="Gramene" id="PNW72135">
    <property type="protein sequence ID" value="PNW72135"/>
    <property type="gene ID" value="CHLRE_16g681100v5"/>
</dbReference>
<feature type="compositionally biased region" description="Basic and acidic residues" evidence="1">
    <location>
        <begin position="880"/>
        <end position="892"/>
    </location>
</feature>
<feature type="compositionally biased region" description="Low complexity" evidence="1">
    <location>
        <begin position="438"/>
        <end position="449"/>
    </location>
</feature>
<sequence length="902" mass="90035">MVVMGGRRARRRIVSITSTACCVSRQAPCGHRHHHSRQDVALYGWGGGGGYAARRGGTRALGLGLGSGSGSGFSLELAQRPGALSMGRGGVTKEMTMTYENGVMMMSADATAGGAATAVDHRSSLRERAGGAAQARAAQAAQAVQAAAAPAPAGPSHPLAAKEAAAAPYAAPAATEAASVTGPSHPSVPGAAPAAATDAAAAPYTAPAPAPAPSPAPAAGPSHPSVPGAAPAAATDAAATPDTAPAATEAASVPDTAPAPALAPAPEPAPAAAAGHSHPLAAMVGVSMPGAAPAAAEAADAAGDAAAEDKVDSDDETVNYLKSPSPPIIADLWALFAEGPLDLNVAADEQNFAKWLKVQQQQAEGLQQHAPRGQEGGAGSEAGALQQHAPRGQEGGAGSEAGAPQQHAPRGQEGGAGSEAGAPQQHAAMGQEGGAGSEAGAPQQHAAMGQEGGAGSEAGAPQQHAAMGQGPGVGNVTAVDVAVQASAGVNAADPRADRPVQGGAEARAACLLCGDDGGKMITCPAGHTVHSECCEEQYIANGSVHLCVEGCPSGHHFPAAQLHIMIENMLAVIINAFKVVHDPVRSSLCLAQAAEVVLNCVLKHGSNEHGRNGKPFLEIVKGLVDAYKEAAAAGTGGAVAVTGGAAAGTGGAAAGTGGAAAVKCELCTLAHTRSTDMCEVCRKPISEEPPVRTDSAASAGTSGKVKAQAQVRGGKSKAHYVSCAENHFYHRECVPKHYTYNGYAFMCKKGCPAGRRFSSHSMGELAKPDMVSICHMVKHLQDPIVAAQCMATLGQVVMHAILDVHNNVVPTHKAVRPFTAMLDRWVAAVKAVTAAQAEHEAAAPAEHEAAAQAEQKAEQEAATPAGGGGAGPSGAFGRMTWERPEHADDKGKGPAWQEVCRP</sequence>
<dbReference type="RefSeq" id="XP_042916013.1">
    <property type="nucleotide sequence ID" value="XM_043071424.1"/>
</dbReference>
<dbReference type="PANTHER" id="PTHR48233:SF5">
    <property type="entry name" value="BRINKER"/>
    <property type="match status" value="1"/>
</dbReference>
<protein>
    <submittedName>
        <fullName evidence="2">Uncharacterized protein</fullName>
    </submittedName>
</protein>
<accession>A0A2K3CV36</accession>
<proteinExistence type="predicted"/>